<gene>
    <name evidence="1" type="ORF">OJF2_22030</name>
</gene>
<evidence type="ECO:0008006" key="3">
    <source>
        <dbReference type="Google" id="ProtNLM"/>
    </source>
</evidence>
<organism evidence="1 2">
    <name type="scientific">Aquisphaera giovannonii</name>
    <dbReference type="NCBI Taxonomy" id="406548"/>
    <lineage>
        <taxon>Bacteria</taxon>
        <taxon>Pseudomonadati</taxon>
        <taxon>Planctomycetota</taxon>
        <taxon>Planctomycetia</taxon>
        <taxon>Isosphaerales</taxon>
        <taxon>Isosphaeraceae</taxon>
        <taxon>Aquisphaera</taxon>
    </lineage>
</organism>
<sequence>MGVRSGRASVADLAFQVYDRALHPDWFGTRSHRRLSMPRWEADVRIIEGGHAVIFGDRKVRITELLAGREIDAPVAGRLHLSPVRSERSASFHPGGVIEYQTCYEVERLHPDVFRHICEELVANRPHQDLVHHVRSTNRLLPSPLSQVHVEPRALGLSVQCFHTFPEENAIVRSSSLYELTRPGGEA</sequence>
<dbReference type="EMBL" id="CP042997">
    <property type="protein sequence ID" value="QEH33697.1"/>
    <property type="molecule type" value="Genomic_DNA"/>
</dbReference>
<dbReference type="KEGG" id="agv:OJF2_22030"/>
<evidence type="ECO:0000313" key="2">
    <source>
        <dbReference type="Proteomes" id="UP000324233"/>
    </source>
</evidence>
<evidence type="ECO:0000313" key="1">
    <source>
        <dbReference type="EMBL" id="QEH33697.1"/>
    </source>
</evidence>
<dbReference type="AlphaFoldDB" id="A0A5B9W0B1"/>
<dbReference type="InterPro" id="IPR024486">
    <property type="entry name" value="DUF2617"/>
</dbReference>
<dbReference type="RefSeq" id="WP_148593710.1">
    <property type="nucleotide sequence ID" value="NZ_CP042997.1"/>
</dbReference>
<dbReference type="Pfam" id="PF10936">
    <property type="entry name" value="DUF2617"/>
    <property type="match status" value="1"/>
</dbReference>
<dbReference type="OrthoDB" id="263569at2"/>
<protein>
    <recommendedName>
        <fullName evidence="3">DUF2617 family protein</fullName>
    </recommendedName>
</protein>
<reference evidence="1 2" key="1">
    <citation type="submission" date="2019-08" db="EMBL/GenBank/DDBJ databases">
        <title>Deep-cultivation of Planctomycetes and their phenomic and genomic characterization uncovers novel biology.</title>
        <authorList>
            <person name="Wiegand S."/>
            <person name="Jogler M."/>
            <person name="Boedeker C."/>
            <person name="Pinto D."/>
            <person name="Vollmers J."/>
            <person name="Rivas-Marin E."/>
            <person name="Kohn T."/>
            <person name="Peeters S.H."/>
            <person name="Heuer A."/>
            <person name="Rast P."/>
            <person name="Oberbeckmann S."/>
            <person name="Bunk B."/>
            <person name="Jeske O."/>
            <person name="Meyerdierks A."/>
            <person name="Storesund J.E."/>
            <person name="Kallscheuer N."/>
            <person name="Luecker S."/>
            <person name="Lage O.M."/>
            <person name="Pohl T."/>
            <person name="Merkel B.J."/>
            <person name="Hornburger P."/>
            <person name="Mueller R.-W."/>
            <person name="Bruemmer F."/>
            <person name="Labrenz M."/>
            <person name="Spormann A.M."/>
            <person name="Op den Camp H."/>
            <person name="Overmann J."/>
            <person name="Amann R."/>
            <person name="Jetten M.S.M."/>
            <person name="Mascher T."/>
            <person name="Medema M.H."/>
            <person name="Devos D.P."/>
            <person name="Kaster A.-K."/>
            <person name="Ovreas L."/>
            <person name="Rohde M."/>
            <person name="Galperin M.Y."/>
            <person name="Jogler C."/>
        </authorList>
    </citation>
    <scope>NUCLEOTIDE SEQUENCE [LARGE SCALE GENOMIC DNA]</scope>
    <source>
        <strain evidence="1 2">OJF2</strain>
    </source>
</reference>
<keyword evidence="2" id="KW-1185">Reference proteome</keyword>
<name>A0A5B9W0B1_9BACT</name>
<accession>A0A5B9W0B1</accession>
<dbReference type="Proteomes" id="UP000324233">
    <property type="component" value="Chromosome"/>
</dbReference>
<proteinExistence type="predicted"/>